<dbReference type="PANTHER" id="PTHR43190:SF3">
    <property type="entry name" value="N-ACETYL-D-GLUCOSAMINE KINASE"/>
    <property type="match status" value="1"/>
</dbReference>
<evidence type="ECO:0000256" key="1">
    <source>
        <dbReference type="ARBA" id="ARBA00006198"/>
    </source>
</evidence>
<dbReference type="InterPro" id="IPR052519">
    <property type="entry name" value="Euk-type_GlcNAc_Kinase"/>
</dbReference>
<comment type="caution">
    <text evidence="6">The sequence shown here is derived from an EMBL/GenBank/DDBJ whole genome shotgun (WGS) entry which is preliminary data.</text>
</comment>
<feature type="domain" description="ATPase BadF/BadG/BcrA/BcrD type" evidence="5">
    <location>
        <begin position="7"/>
        <end position="350"/>
    </location>
</feature>
<name>A0AAD7A770_9AGAR</name>
<protein>
    <recommendedName>
        <fullName evidence="3">N-acetyl-D-glucosamine kinase</fullName>
        <ecNumber evidence="2">2.7.1.59</ecNumber>
    </recommendedName>
    <alternativeName>
        <fullName evidence="4">GlcNAc kinase</fullName>
    </alternativeName>
</protein>
<dbReference type="Gene3D" id="3.30.420.40">
    <property type="match status" value="2"/>
</dbReference>
<dbReference type="Pfam" id="PF01869">
    <property type="entry name" value="BcrAD_BadFG"/>
    <property type="match status" value="1"/>
</dbReference>
<accession>A0AAD7A770</accession>
<evidence type="ECO:0000259" key="5">
    <source>
        <dbReference type="Pfam" id="PF01869"/>
    </source>
</evidence>
<proteinExistence type="inferred from homology"/>
<dbReference type="InterPro" id="IPR043129">
    <property type="entry name" value="ATPase_NBD"/>
</dbReference>
<evidence type="ECO:0000313" key="6">
    <source>
        <dbReference type="EMBL" id="KAJ7350444.1"/>
    </source>
</evidence>
<dbReference type="AlphaFoldDB" id="A0AAD7A770"/>
<dbReference type="EC" id="2.7.1.59" evidence="2"/>
<evidence type="ECO:0000256" key="2">
    <source>
        <dbReference type="ARBA" id="ARBA00012122"/>
    </source>
</evidence>
<keyword evidence="7" id="KW-1185">Reference proteome</keyword>
<dbReference type="Proteomes" id="UP001218218">
    <property type="component" value="Unassembled WGS sequence"/>
</dbReference>
<dbReference type="SUPFAM" id="SSF53067">
    <property type="entry name" value="Actin-like ATPase domain"/>
    <property type="match status" value="2"/>
</dbReference>
<sequence length="360" mass="37240">MSLYLCVDCGGSKTSAVICDESGNIVGRALGGPSNFAYLSLQDFRTAVSLTVSDALKTCTSPPSVGPVPLPPTGDSPFAAAWFGVSGIDSPSAVAEVTPALSALLGIPEGPRLSIANDTHLLAAPVRMHPEISHAVGVIGGTGGIAVSFKEIDVGFDQLGRVGGWGWILGDEGGGFHVGREAVRQIVGETDSASVRAAPPPESTLTTRVLERFGLKSVLDILVAIHMPDPAASGVNAQTLPQFSMVREKRLSSLAPLVFQSAFEDADPLALRVLQSTSSTFAAQIAILLGESNETTPNLVKAQDAVISFGGSLVGVEAYRKMILDALAQKGHVFRYVEFVDDAAATGAKGLAASFAAKKN</sequence>
<evidence type="ECO:0000313" key="7">
    <source>
        <dbReference type="Proteomes" id="UP001218218"/>
    </source>
</evidence>
<dbReference type="GO" id="GO:0045127">
    <property type="term" value="F:N-acetylglucosamine kinase activity"/>
    <property type="evidence" value="ECO:0007669"/>
    <property type="project" value="UniProtKB-EC"/>
</dbReference>
<dbReference type="EMBL" id="JARIHO010000014">
    <property type="protein sequence ID" value="KAJ7350444.1"/>
    <property type="molecule type" value="Genomic_DNA"/>
</dbReference>
<reference evidence="6" key="1">
    <citation type="submission" date="2023-03" db="EMBL/GenBank/DDBJ databases">
        <title>Massive genome expansion in bonnet fungi (Mycena s.s.) driven by repeated elements and novel gene families across ecological guilds.</title>
        <authorList>
            <consortium name="Lawrence Berkeley National Laboratory"/>
            <person name="Harder C.B."/>
            <person name="Miyauchi S."/>
            <person name="Viragh M."/>
            <person name="Kuo A."/>
            <person name="Thoen E."/>
            <person name="Andreopoulos B."/>
            <person name="Lu D."/>
            <person name="Skrede I."/>
            <person name="Drula E."/>
            <person name="Henrissat B."/>
            <person name="Morin E."/>
            <person name="Kohler A."/>
            <person name="Barry K."/>
            <person name="LaButti K."/>
            <person name="Morin E."/>
            <person name="Salamov A."/>
            <person name="Lipzen A."/>
            <person name="Mereny Z."/>
            <person name="Hegedus B."/>
            <person name="Baldrian P."/>
            <person name="Stursova M."/>
            <person name="Weitz H."/>
            <person name="Taylor A."/>
            <person name="Grigoriev I.V."/>
            <person name="Nagy L.G."/>
            <person name="Martin F."/>
            <person name="Kauserud H."/>
        </authorList>
    </citation>
    <scope>NUCLEOTIDE SEQUENCE</scope>
    <source>
        <strain evidence="6">CBHHK002</strain>
    </source>
</reference>
<dbReference type="InterPro" id="IPR002731">
    <property type="entry name" value="ATPase_BadF"/>
</dbReference>
<dbReference type="PANTHER" id="PTHR43190">
    <property type="entry name" value="N-ACETYL-D-GLUCOSAMINE KINASE"/>
    <property type="match status" value="1"/>
</dbReference>
<gene>
    <name evidence="6" type="ORF">DFH08DRAFT_741384</name>
</gene>
<evidence type="ECO:0000256" key="4">
    <source>
        <dbReference type="ARBA" id="ARBA00031123"/>
    </source>
</evidence>
<evidence type="ECO:0000256" key="3">
    <source>
        <dbReference type="ARBA" id="ARBA00014974"/>
    </source>
</evidence>
<organism evidence="6 7">
    <name type="scientific">Mycena albidolilacea</name>
    <dbReference type="NCBI Taxonomy" id="1033008"/>
    <lineage>
        <taxon>Eukaryota</taxon>
        <taxon>Fungi</taxon>
        <taxon>Dikarya</taxon>
        <taxon>Basidiomycota</taxon>
        <taxon>Agaricomycotina</taxon>
        <taxon>Agaricomycetes</taxon>
        <taxon>Agaricomycetidae</taxon>
        <taxon>Agaricales</taxon>
        <taxon>Marasmiineae</taxon>
        <taxon>Mycenaceae</taxon>
        <taxon>Mycena</taxon>
    </lineage>
</organism>
<comment type="similarity">
    <text evidence="1">Belongs to the eukaryotic-type N-acetylglucosamine kinase family.</text>
</comment>